<dbReference type="InterPro" id="IPR001123">
    <property type="entry name" value="LeuE-type"/>
</dbReference>
<dbReference type="PANTHER" id="PTHR30086:SF20">
    <property type="entry name" value="ARGININE EXPORTER PROTEIN ARGO-RELATED"/>
    <property type="match status" value="1"/>
</dbReference>
<feature type="transmembrane region" description="Helical" evidence="6">
    <location>
        <begin position="187"/>
        <end position="205"/>
    </location>
</feature>
<comment type="caution">
    <text evidence="7">The sequence shown here is derived from an EMBL/GenBank/DDBJ whole genome shotgun (WGS) entry which is preliminary data.</text>
</comment>
<evidence type="ECO:0000313" key="8">
    <source>
        <dbReference type="Proteomes" id="UP001344906"/>
    </source>
</evidence>
<keyword evidence="4 6" id="KW-1133">Transmembrane helix</keyword>
<feature type="transmembrane region" description="Helical" evidence="6">
    <location>
        <begin position="113"/>
        <end position="137"/>
    </location>
</feature>
<comment type="subcellular location">
    <subcellularLocation>
        <location evidence="1">Cell membrane</location>
        <topology evidence="1">Multi-pass membrane protein</topology>
    </subcellularLocation>
</comment>
<keyword evidence="2" id="KW-1003">Cell membrane</keyword>
<keyword evidence="8" id="KW-1185">Reference proteome</keyword>
<feature type="transmembrane region" description="Helical" evidence="6">
    <location>
        <begin position="75"/>
        <end position="93"/>
    </location>
</feature>
<feature type="transmembrane region" description="Helical" evidence="6">
    <location>
        <begin position="40"/>
        <end position="63"/>
    </location>
</feature>
<keyword evidence="5 6" id="KW-0472">Membrane</keyword>
<gene>
    <name evidence="7" type="ORF">KDH_74290</name>
</gene>
<protein>
    <submittedName>
        <fullName evidence="7">LysE family translocator</fullName>
    </submittedName>
</protein>
<evidence type="ECO:0000256" key="2">
    <source>
        <dbReference type="ARBA" id="ARBA00022475"/>
    </source>
</evidence>
<keyword evidence="3 6" id="KW-0812">Transmembrane</keyword>
<evidence type="ECO:0000256" key="3">
    <source>
        <dbReference type="ARBA" id="ARBA00022692"/>
    </source>
</evidence>
<evidence type="ECO:0000256" key="6">
    <source>
        <dbReference type="SAM" id="Phobius"/>
    </source>
</evidence>
<dbReference type="PANTHER" id="PTHR30086">
    <property type="entry name" value="ARGININE EXPORTER PROTEIN ARGO"/>
    <property type="match status" value="1"/>
</dbReference>
<dbReference type="EMBL" id="BSRI01000002">
    <property type="protein sequence ID" value="GLV60610.1"/>
    <property type="molecule type" value="Genomic_DNA"/>
</dbReference>
<name>A0ABQ6G3M5_9CHLR</name>
<sequence>MISLAVLPLFLMAAWALNIAPGPDMLYVIARSAGQGQRAGFVSALGIAVGSLIQTCIVALGLASILAAVPLAYNLVKFAGAIYLIYLGVRTLLSRQHSLIAPSVEHMGLWRIFAQGIITNVLNPKVALFFLAFLPQFTNPAHGSVPLQIIILGTIFNISGTVVNFLVALFASVLGRWLKGHARASKILNWLTGGIFIGLGVRLAFLQRQ</sequence>
<dbReference type="Pfam" id="PF01810">
    <property type="entry name" value="LysE"/>
    <property type="match status" value="1"/>
</dbReference>
<evidence type="ECO:0000256" key="1">
    <source>
        <dbReference type="ARBA" id="ARBA00004651"/>
    </source>
</evidence>
<proteinExistence type="predicted"/>
<dbReference type="Proteomes" id="UP001344906">
    <property type="component" value="Unassembled WGS sequence"/>
</dbReference>
<reference evidence="7 8" key="1">
    <citation type="submission" date="2023-02" db="EMBL/GenBank/DDBJ databases">
        <title>Dictyobacter halimunensis sp. nov., a new member of the class Ktedonobacteria from forest soil in a geothermal area.</title>
        <authorList>
            <person name="Rachmania M.K."/>
            <person name="Ningsih F."/>
            <person name="Sakai Y."/>
            <person name="Yabe S."/>
            <person name="Yokota A."/>
            <person name="Sjamsuridzal W."/>
        </authorList>
    </citation>
    <scope>NUCLEOTIDE SEQUENCE [LARGE SCALE GENOMIC DNA]</scope>
    <source>
        <strain evidence="7 8">S3.2.2.5</strain>
    </source>
</reference>
<organism evidence="7 8">
    <name type="scientific">Dictyobacter halimunensis</name>
    <dbReference type="NCBI Taxonomy" id="3026934"/>
    <lineage>
        <taxon>Bacteria</taxon>
        <taxon>Bacillati</taxon>
        <taxon>Chloroflexota</taxon>
        <taxon>Ktedonobacteria</taxon>
        <taxon>Ktedonobacterales</taxon>
        <taxon>Dictyobacteraceae</taxon>
        <taxon>Dictyobacter</taxon>
    </lineage>
</organism>
<dbReference type="PIRSF" id="PIRSF006324">
    <property type="entry name" value="LeuE"/>
    <property type="match status" value="1"/>
</dbReference>
<accession>A0ABQ6G3M5</accession>
<evidence type="ECO:0000256" key="5">
    <source>
        <dbReference type="ARBA" id="ARBA00023136"/>
    </source>
</evidence>
<evidence type="ECO:0000313" key="7">
    <source>
        <dbReference type="EMBL" id="GLV60610.1"/>
    </source>
</evidence>
<evidence type="ECO:0000256" key="4">
    <source>
        <dbReference type="ARBA" id="ARBA00022989"/>
    </source>
</evidence>
<feature type="transmembrane region" description="Helical" evidence="6">
    <location>
        <begin position="149"/>
        <end position="175"/>
    </location>
</feature>
<dbReference type="RefSeq" id="WP_338257724.1">
    <property type="nucleotide sequence ID" value="NZ_BSRI01000002.1"/>
</dbReference>